<gene>
    <name evidence="2" type="ORF">M514_01203</name>
</gene>
<proteinExistence type="predicted"/>
<feature type="region of interest" description="Disordered" evidence="1">
    <location>
        <begin position="246"/>
        <end position="307"/>
    </location>
</feature>
<feature type="compositionally biased region" description="Polar residues" evidence="1">
    <location>
        <begin position="259"/>
        <end position="276"/>
    </location>
</feature>
<evidence type="ECO:0000313" key="2">
    <source>
        <dbReference type="EMBL" id="KFD70847.1"/>
    </source>
</evidence>
<dbReference type="EMBL" id="KL367485">
    <property type="protein sequence ID" value="KFD70847.1"/>
    <property type="molecule type" value="Genomic_DNA"/>
</dbReference>
<evidence type="ECO:0000256" key="1">
    <source>
        <dbReference type="SAM" id="MobiDB-lite"/>
    </source>
</evidence>
<feature type="compositionally biased region" description="Basic and acidic residues" evidence="1">
    <location>
        <begin position="294"/>
        <end position="306"/>
    </location>
</feature>
<protein>
    <submittedName>
        <fullName evidence="2">Uncharacterized protein</fullName>
    </submittedName>
</protein>
<dbReference type="AlphaFoldDB" id="A0A085NN01"/>
<reference evidence="2" key="1">
    <citation type="journal article" date="2014" name="Nat. Genet.">
        <title>Genome and transcriptome of the porcine whipworm Trichuris suis.</title>
        <authorList>
            <person name="Jex A.R."/>
            <person name="Nejsum P."/>
            <person name="Schwarz E.M."/>
            <person name="Hu L."/>
            <person name="Young N.D."/>
            <person name="Hall R.S."/>
            <person name="Korhonen P.K."/>
            <person name="Liao S."/>
            <person name="Thamsborg S."/>
            <person name="Xia J."/>
            <person name="Xu P."/>
            <person name="Wang S."/>
            <person name="Scheerlinck J.P."/>
            <person name="Hofmann A."/>
            <person name="Sternberg P.W."/>
            <person name="Wang J."/>
            <person name="Gasser R.B."/>
        </authorList>
    </citation>
    <scope>NUCLEOTIDE SEQUENCE [LARGE SCALE GENOMIC DNA]</scope>
    <source>
        <strain evidence="2">DCEP-RM93F</strain>
    </source>
</reference>
<feature type="region of interest" description="Disordered" evidence="1">
    <location>
        <begin position="498"/>
        <end position="517"/>
    </location>
</feature>
<organism evidence="2">
    <name type="scientific">Trichuris suis</name>
    <name type="common">pig whipworm</name>
    <dbReference type="NCBI Taxonomy" id="68888"/>
    <lineage>
        <taxon>Eukaryota</taxon>
        <taxon>Metazoa</taxon>
        <taxon>Ecdysozoa</taxon>
        <taxon>Nematoda</taxon>
        <taxon>Enoplea</taxon>
        <taxon>Dorylaimia</taxon>
        <taxon>Trichinellida</taxon>
        <taxon>Trichuridae</taxon>
        <taxon>Trichuris</taxon>
    </lineage>
</organism>
<feature type="region of interest" description="Disordered" evidence="1">
    <location>
        <begin position="55"/>
        <end position="89"/>
    </location>
</feature>
<accession>A0A085NN01</accession>
<feature type="compositionally biased region" description="Polar residues" evidence="1">
    <location>
        <begin position="505"/>
        <end position="514"/>
    </location>
</feature>
<sequence>MDHSLECDETMPLLLPYDCESKQSLGCNPPCLTKEGNVCPSDNIQLDNAGTASFSMEVCPNGSTNPLQSSDQQTNSQNTPDEPYNGLPSRIRRHADSLQRTLFTLKEKEKQGRLLLLSKLAALEQMQNSLFTLTNRQKQLEDLVAAQTAVLGSDHGATTSVSADGSKLGKRNYAKSLEKVKVDLSKLKLRIVQANANVAVMKSKLEVNRSSIQSTEERLRALQEAIRAKEEIVRRKMEAKREALKIKRDKEEERRQRSQKGQSTISQTIADNGANEQEQERSEPGIKTFFGDRSASEQKAAEERSSFELLQTENVPEIISSSSPVENELMKAIDGSADHVNGCQLFDASVQLKNTLPRVQDVLCKSSYEQLMSLTCPLYVIKFATLNESRHIFSAIDTDDKELISIDEFYNAETLATLCSDEREESEDSTTMLSGYYTNDLIKYVHTSDDGGPIGPQLFGICFNGEQSWQDHPMYEMLMNMQAERVNLPERQPKVKVQRKLSVPEESNSETVSGQAAKKSIRTLQAFGFEAISSESPHTILNERKRPLS</sequence>
<dbReference type="Proteomes" id="UP000030758">
    <property type="component" value="Unassembled WGS sequence"/>
</dbReference>
<feature type="compositionally biased region" description="Basic and acidic residues" evidence="1">
    <location>
        <begin position="246"/>
        <end position="256"/>
    </location>
</feature>
<feature type="compositionally biased region" description="Low complexity" evidence="1">
    <location>
        <begin position="68"/>
        <end position="79"/>
    </location>
</feature>
<name>A0A085NN01_9BILA</name>